<dbReference type="GO" id="GO:0032259">
    <property type="term" value="P:methylation"/>
    <property type="evidence" value="ECO:0007669"/>
    <property type="project" value="UniProtKB-KW"/>
</dbReference>
<dbReference type="EC" id="2.1.1.100" evidence="5"/>
<evidence type="ECO:0000256" key="5">
    <source>
        <dbReference type="RuleBase" id="RU362022"/>
    </source>
</evidence>
<keyword evidence="5" id="KW-0489">Methyltransferase</keyword>
<feature type="transmembrane region" description="Helical" evidence="5">
    <location>
        <begin position="20"/>
        <end position="44"/>
    </location>
</feature>
<dbReference type="Pfam" id="PF04140">
    <property type="entry name" value="ICMT"/>
    <property type="match status" value="1"/>
</dbReference>
<keyword evidence="5" id="KW-0808">Transferase</keyword>
<dbReference type="PANTHER" id="PTHR12714:SF9">
    <property type="entry name" value="PROTEIN-S-ISOPRENYLCYSTEINE O-METHYLTRANSFERASE"/>
    <property type="match status" value="1"/>
</dbReference>
<keyword evidence="4 5" id="KW-0472">Membrane</keyword>
<dbReference type="Gene3D" id="1.20.120.1630">
    <property type="match status" value="1"/>
</dbReference>
<evidence type="ECO:0000313" key="6">
    <source>
        <dbReference type="EMBL" id="KAF9480314.1"/>
    </source>
</evidence>
<gene>
    <name evidence="6" type="ORF">BDN70DRAFT_833082</name>
</gene>
<name>A0A9P5Z5A6_9AGAR</name>
<comment type="subcellular location">
    <subcellularLocation>
        <location evidence="5">Endoplasmic reticulum membrane</location>
        <topology evidence="5">Multi-pass membrane protein</topology>
    </subcellularLocation>
    <subcellularLocation>
        <location evidence="1">Membrane</location>
        <topology evidence="1">Multi-pass membrane protein</topology>
    </subcellularLocation>
</comment>
<comment type="catalytic activity">
    <reaction evidence="5">
        <text>[protein]-C-terminal S-[(2E,6E)-farnesyl]-L-cysteine + S-adenosyl-L-methionine = [protein]-C-terminal S-[(2E,6E)-farnesyl]-L-cysteine methyl ester + S-adenosyl-L-homocysteine</text>
        <dbReference type="Rhea" id="RHEA:21672"/>
        <dbReference type="Rhea" id="RHEA-COMP:12125"/>
        <dbReference type="Rhea" id="RHEA-COMP:12126"/>
        <dbReference type="ChEBI" id="CHEBI:57856"/>
        <dbReference type="ChEBI" id="CHEBI:59789"/>
        <dbReference type="ChEBI" id="CHEBI:90510"/>
        <dbReference type="ChEBI" id="CHEBI:90511"/>
        <dbReference type="EC" id="2.1.1.100"/>
    </reaction>
</comment>
<dbReference type="AlphaFoldDB" id="A0A9P5Z5A6"/>
<dbReference type="EMBL" id="MU155197">
    <property type="protein sequence ID" value="KAF9480314.1"/>
    <property type="molecule type" value="Genomic_DNA"/>
</dbReference>
<dbReference type="GO" id="GO:0005789">
    <property type="term" value="C:endoplasmic reticulum membrane"/>
    <property type="evidence" value="ECO:0007669"/>
    <property type="project" value="UniProtKB-SubCell"/>
</dbReference>
<protein>
    <recommendedName>
        <fullName evidence="5">Protein-S-isoprenylcysteine O-methyltransferase</fullName>
        <ecNumber evidence="5">2.1.1.100</ecNumber>
    </recommendedName>
</protein>
<feature type="transmembrane region" description="Helical" evidence="5">
    <location>
        <begin position="124"/>
        <end position="142"/>
    </location>
</feature>
<evidence type="ECO:0000256" key="4">
    <source>
        <dbReference type="ARBA" id="ARBA00023136"/>
    </source>
</evidence>
<sequence>MLIRTQCLGYAPIESHFRAMLFPSLLIVFVAIGIHVSVTPPAPAPPMERQKLNDFSMLLSRSIEFYKYSCWIHCALEIITLILPTLLNQFPQSPSVQWVNTVFFDNFFLLPSSAQDRTIFFPSLRLFGAFLVLAGSIIRYIFYCQLGRHFTFQVAFLEDHRLVTTGPYSIVRHPAYTGGITMKVGVLLWHATPGSWLWQSRFYTKTVAWFGILPTLFAIISILITIAFLRPNKEDDMLKKEFGRKWDGWASEVPYRLVPGVY</sequence>
<keyword evidence="5" id="KW-0949">S-adenosyl-L-methionine</keyword>
<organism evidence="6 7">
    <name type="scientific">Pholiota conissans</name>
    <dbReference type="NCBI Taxonomy" id="109636"/>
    <lineage>
        <taxon>Eukaryota</taxon>
        <taxon>Fungi</taxon>
        <taxon>Dikarya</taxon>
        <taxon>Basidiomycota</taxon>
        <taxon>Agaricomycotina</taxon>
        <taxon>Agaricomycetes</taxon>
        <taxon>Agaricomycetidae</taxon>
        <taxon>Agaricales</taxon>
        <taxon>Agaricineae</taxon>
        <taxon>Strophariaceae</taxon>
        <taxon>Pholiota</taxon>
    </lineage>
</organism>
<feature type="transmembrane region" description="Helical" evidence="5">
    <location>
        <begin position="207"/>
        <end position="229"/>
    </location>
</feature>
<dbReference type="PANTHER" id="PTHR12714">
    <property type="entry name" value="PROTEIN-S ISOPRENYLCYSTEINE O-METHYLTRANSFERASE"/>
    <property type="match status" value="1"/>
</dbReference>
<keyword evidence="2 5" id="KW-0812">Transmembrane</keyword>
<accession>A0A9P5Z5A6</accession>
<keyword evidence="3 5" id="KW-1133">Transmembrane helix</keyword>
<evidence type="ECO:0000256" key="3">
    <source>
        <dbReference type="ARBA" id="ARBA00022989"/>
    </source>
</evidence>
<reference evidence="6" key="1">
    <citation type="submission" date="2020-11" db="EMBL/GenBank/DDBJ databases">
        <authorList>
            <consortium name="DOE Joint Genome Institute"/>
            <person name="Ahrendt S."/>
            <person name="Riley R."/>
            <person name="Andreopoulos W."/>
            <person name="Labutti K."/>
            <person name="Pangilinan J."/>
            <person name="Ruiz-Duenas F.J."/>
            <person name="Barrasa J.M."/>
            <person name="Sanchez-Garcia M."/>
            <person name="Camarero S."/>
            <person name="Miyauchi S."/>
            <person name="Serrano A."/>
            <person name="Linde D."/>
            <person name="Babiker R."/>
            <person name="Drula E."/>
            <person name="Ayuso-Fernandez I."/>
            <person name="Pacheco R."/>
            <person name="Padilla G."/>
            <person name="Ferreira P."/>
            <person name="Barriuso J."/>
            <person name="Kellner H."/>
            <person name="Castanera R."/>
            <person name="Alfaro M."/>
            <person name="Ramirez L."/>
            <person name="Pisabarro A.G."/>
            <person name="Kuo A."/>
            <person name="Tritt A."/>
            <person name="Lipzen A."/>
            <person name="He G."/>
            <person name="Yan M."/>
            <person name="Ng V."/>
            <person name="Cullen D."/>
            <person name="Martin F."/>
            <person name="Rosso M.-N."/>
            <person name="Henrissat B."/>
            <person name="Hibbett D."/>
            <person name="Martinez A.T."/>
            <person name="Grigoriev I.V."/>
        </authorList>
    </citation>
    <scope>NUCLEOTIDE SEQUENCE</scope>
    <source>
        <strain evidence="6">CIRM-BRFM 674</strain>
    </source>
</reference>
<dbReference type="Proteomes" id="UP000807469">
    <property type="component" value="Unassembled WGS sequence"/>
</dbReference>
<dbReference type="OrthoDB" id="422086at2759"/>
<keyword evidence="7" id="KW-1185">Reference proteome</keyword>
<comment type="caution">
    <text evidence="5">Lacks conserved residue(s) required for the propagation of feature annotation.</text>
</comment>
<proteinExistence type="inferred from homology"/>
<evidence type="ECO:0000256" key="1">
    <source>
        <dbReference type="ARBA" id="ARBA00004141"/>
    </source>
</evidence>
<comment type="similarity">
    <text evidence="5">Belongs to the class VI-like SAM-binding methyltransferase superfamily. Isoprenylcysteine carboxyl methyltransferase family.</text>
</comment>
<comment type="caution">
    <text evidence="6">The sequence shown here is derived from an EMBL/GenBank/DDBJ whole genome shotgun (WGS) entry which is preliminary data.</text>
</comment>
<evidence type="ECO:0000256" key="2">
    <source>
        <dbReference type="ARBA" id="ARBA00022692"/>
    </source>
</evidence>
<dbReference type="GO" id="GO:0004671">
    <property type="term" value="F:protein C-terminal S-isoprenylcysteine carboxyl O-methyltransferase activity"/>
    <property type="evidence" value="ECO:0007669"/>
    <property type="project" value="UniProtKB-EC"/>
</dbReference>
<evidence type="ECO:0000313" key="7">
    <source>
        <dbReference type="Proteomes" id="UP000807469"/>
    </source>
</evidence>
<dbReference type="InterPro" id="IPR007269">
    <property type="entry name" value="ICMT_MeTrfase"/>
</dbReference>
<keyword evidence="5" id="KW-0256">Endoplasmic reticulum</keyword>